<dbReference type="GO" id="GO:0019210">
    <property type="term" value="F:kinase inhibitor activity"/>
    <property type="evidence" value="ECO:0007669"/>
    <property type="project" value="InterPro"/>
</dbReference>
<dbReference type="InterPro" id="IPR039620">
    <property type="entry name" value="BKI1/MAKR1/3/4"/>
</dbReference>
<dbReference type="STRING" id="35608.A0A2U1KCR4"/>
<protein>
    <submittedName>
        <fullName evidence="1">Uncharacterized protein</fullName>
    </submittedName>
</protein>
<evidence type="ECO:0000313" key="2">
    <source>
        <dbReference type="Proteomes" id="UP000245207"/>
    </source>
</evidence>
<comment type="caution">
    <text evidence="1">The sequence shown here is derived from an EMBL/GenBank/DDBJ whole genome shotgun (WGS) entry which is preliminary data.</text>
</comment>
<dbReference type="OrthoDB" id="1927169at2759"/>
<reference evidence="1 2" key="1">
    <citation type="journal article" date="2018" name="Mol. Plant">
        <title>The genome of Artemisia annua provides insight into the evolution of Asteraceae family and artemisinin biosynthesis.</title>
        <authorList>
            <person name="Shen Q."/>
            <person name="Zhang L."/>
            <person name="Liao Z."/>
            <person name="Wang S."/>
            <person name="Yan T."/>
            <person name="Shi P."/>
            <person name="Liu M."/>
            <person name="Fu X."/>
            <person name="Pan Q."/>
            <person name="Wang Y."/>
            <person name="Lv Z."/>
            <person name="Lu X."/>
            <person name="Zhang F."/>
            <person name="Jiang W."/>
            <person name="Ma Y."/>
            <person name="Chen M."/>
            <person name="Hao X."/>
            <person name="Li L."/>
            <person name="Tang Y."/>
            <person name="Lv G."/>
            <person name="Zhou Y."/>
            <person name="Sun X."/>
            <person name="Brodelius P.E."/>
            <person name="Rose J.K.C."/>
            <person name="Tang K."/>
        </authorList>
    </citation>
    <scope>NUCLEOTIDE SEQUENCE [LARGE SCALE GENOMIC DNA]</scope>
    <source>
        <strain evidence="2">cv. Huhao1</strain>
        <tissue evidence="1">Leaf</tissue>
    </source>
</reference>
<name>A0A2U1KCR4_ARTAN</name>
<dbReference type="Proteomes" id="UP000245207">
    <property type="component" value="Unassembled WGS sequence"/>
</dbReference>
<keyword evidence="2" id="KW-1185">Reference proteome</keyword>
<proteinExistence type="predicted"/>
<evidence type="ECO:0000313" key="1">
    <source>
        <dbReference type="EMBL" id="PWA34562.1"/>
    </source>
</evidence>
<gene>
    <name evidence="1" type="ORF">CTI12_AA614050</name>
</gene>
<dbReference type="GO" id="GO:0005886">
    <property type="term" value="C:plasma membrane"/>
    <property type="evidence" value="ECO:0007669"/>
    <property type="project" value="InterPro"/>
</dbReference>
<accession>A0A2U1KCR4</accession>
<dbReference type="EMBL" id="PKPP01022213">
    <property type="protein sequence ID" value="PWA34562.1"/>
    <property type="molecule type" value="Genomic_DNA"/>
</dbReference>
<dbReference type="AlphaFoldDB" id="A0A2U1KCR4"/>
<dbReference type="PANTHER" id="PTHR33312">
    <property type="entry name" value="MEMBRANE-ASSOCIATED KINASE REGULATOR 4-RELATED"/>
    <property type="match status" value="1"/>
</dbReference>
<sequence length="244" mass="27272">MGIYKTKSYTLPSSPIHHSPSSSDFEFNVTLSPRKSDPTTLRPADELFYKGQLLPLHLSPRKSMFQTLLATKGRHSSDYHSAFSYETSDSSRISSATEDDNHFPSKLFDLTSKKHYSFNKFATLFRKENKSVVPNGTTTFSVKEKIRRYFKKTKVPLYNKFSQFQGQKTSPPIVKKDHVGTTSFSGNIRFLRKTSCVSSCPSTMPSSPNHSGVLRPKAGLSSSTEELHSAIEGAIAHCKNSMTT</sequence>
<organism evidence="1 2">
    <name type="scientific">Artemisia annua</name>
    <name type="common">Sweet wormwood</name>
    <dbReference type="NCBI Taxonomy" id="35608"/>
    <lineage>
        <taxon>Eukaryota</taxon>
        <taxon>Viridiplantae</taxon>
        <taxon>Streptophyta</taxon>
        <taxon>Embryophyta</taxon>
        <taxon>Tracheophyta</taxon>
        <taxon>Spermatophyta</taxon>
        <taxon>Magnoliopsida</taxon>
        <taxon>eudicotyledons</taxon>
        <taxon>Gunneridae</taxon>
        <taxon>Pentapetalae</taxon>
        <taxon>asterids</taxon>
        <taxon>campanulids</taxon>
        <taxon>Asterales</taxon>
        <taxon>Asteraceae</taxon>
        <taxon>Asteroideae</taxon>
        <taxon>Anthemideae</taxon>
        <taxon>Artemisiinae</taxon>
        <taxon>Artemisia</taxon>
    </lineage>
</organism>
<dbReference type="PANTHER" id="PTHR33312:SF8">
    <property type="entry name" value="MEMBRANE-ASSOCIATED KINASE REGULATOR 1-RELATED"/>
    <property type="match status" value="1"/>
</dbReference>